<feature type="domain" description="C2H2-type" evidence="11">
    <location>
        <begin position="39"/>
        <end position="66"/>
    </location>
</feature>
<dbReference type="SUPFAM" id="SSF57701">
    <property type="entry name" value="Zn2/Cys6 DNA-binding domain"/>
    <property type="match status" value="1"/>
</dbReference>
<dbReference type="Pfam" id="PF04082">
    <property type="entry name" value="Fungal_trans"/>
    <property type="match status" value="1"/>
</dbReference>
<feature type="domain" description="C2H2-type" evidence="11">
    <location>
        <begin position="67"/>
        <end position="89"/>
    </location>
</feature>
<keyword evidence="1" id="KW-0479">Metal-binding</keyword>
<dbReference type="SUPFAM" id="SSF57667">
    <property type="entry name" value="beta-beta-alpha zinc fingers"/>
    <property type="match status" value="1"/>
</dbReference>
<dbReference type="GO" id="GO:0003677">
    <property type="term" value="F:DNA binding"/>
    <property type="evidence" value="ECO:0007669"/>
    <property type="project" value="UniProtKB-KW"/>
</dbReference>
<dbReference type="FunFam" id="3.30.160.60:FF:000446">
    <property type="entry name" value="Zinc finger protein"/>
    <property type="match status" value="1"/>
</dbReference>
<dbReference type="GO" id="GO:0000981">
    <property type="term" value="F:DNA-binding transcription factor activity, RNA polymerase II-specific"/>
    <property type="evidence" value="ECO:0007669"/>
    <property type="project" value="InterPro"/>
</dbReference>
<evidence type="ECO:0000313" key="12">
    <source>
        <dbReference type="EMBL" id="OQE14115.1"/>
    </source>
</evidence>
<dbReference type="Gene3D" id="3.30.160.60">
    <property type="entry name" value="Classic Zinc Finger"/>
    <property type="match status" value="2"/>
</dbReference>
<evidence type="ECO:0000256" key="5">
    <source>
        <dbReference type="ARBA" id="ARBA00023125"/>
    </source>
</evidence>
<feature type="compositionally biased region" description="Polar residues" evidence="9">
    <location>
        <begin position="281"/>
        <end position="292"/>
    </location>
</feature>
<protein>
    <recommendedName>
        <fullName evidence="14">C2H2-type domain-containing protein</fullName>
    </recommendedName>
</protein>
<keyword evidence="13" id="KW-1185">Reference proteome</keyword>
<keyword evidence="5" id="KW-0238">DNA-binding</keyword>
<dbReference type="InterPro" id="IPR001138">
    <property type="entry name" value="Zn2Cys6_DnaBD"/>
</dbReference>
<dbReference type="SMART" id="SM00066">
    <property type="entry name" value="GAL4"/>
    <property type="match status" value="1"/>
</dbReference>
<organism evidence="12 13">
    <name type="scientific">Penicillium steckii</name>
    <dbReference type="NCBI Taxonomy" id="303698"/>
    <lineage>
        <taxon>Eukaryota</taxon>
        <taxon>Fungi</taxon>
        <taxon>Dikarya</taxon>
        <taxon>Ascomycota</taxon>
        <taxon>Pezizomycotina</taxon>
        <taxon>Eurotiomycetes</taxon>
        <taxon>Eurotiomycetidae</taxon>
        <taxon>Eurotiales</taxon>
        <taxon>Aspergillaceae</taxon>
        <taxon>Penicillium</taxon>
    </lineage>
</organism>
<keyword evidence="7" id="KW-0539">Nucleus</keyword>
<dbReference type="InterPro" id="IPR013087">
    <property type="entry name" value="Znf_C2H2_type"/>
</dbReference>
<evidence type="ECO:0000256" key="8">
    <source>
        <dbReference type="PROSITE-ProRule" id="PRU00042"/>
    </source>
</evidence>
<keyword evidence="3" id="KW-0862">Zinc</keyword>
<dbReference type="InterPro" id="IPR007219">
    <property type="entry name" value="XnlR_reg_dom"/>
</dbReference>
<dbReference type="InterPro" id="IPR036864">
    <property type="entry name" value="Zn2-C6_fun-type_DNA-bd_sf"/>
</dbReference>
<keyword evidence="2 8" id="KW-0863">Zinc-finger</keyword>
<evidence type="ECO:0000256" key="2">
    <source>
        <dbReference type="ARBA" id="ARBA00022771"/>
    </source>
</evidence>
<evidence type="ECO:0000256" key="4">
    <source>
        <dbReference type="ARBA" id="ARBA00023015"/>
    </source>
</evidence>
<dbReference type="SMART" id="SM00355">
    <property type="entry name" value="ZnF_C2H2"/>
    <property type="match status" value="2"/>
</dbReference>
<dbReference type="CDD" id="cd12148">
    <property type="entry name" value="fungal_TF_MHR"/>
    <property type="match status" value="1"/>
</dbReference>
<keyword evidence="6" id="KW-0804">Transcription</keyword>
<keyword evidence="4" id="KW-0805">Transcription regulation</keyword>
<evidence type="ECO:0000256" key="3">
    <source>
        <dbReference type="ARBA" id="ARBA00022833"/>
    </source>
</evidence>
<evidence type="ECO:0000259" key="11">
    <source>
        <dbReference type="PROSITE" id="PS50157"/>
    </source>
</evidence>
<dbReference type="PROSITE" id="PS50157">
    <property type="entry name" value="ZINC_FINGER_C2H2_2"/>
    <property type="match status" value="2"/>
</dbReference>
<evidence type="ECO:0000256" key="1">
    <source>
        <dbReference type="ARBA" id="ARBA00022723"/>
    </source>
</evidence>
<dbReference type="PROSITE" id="PS00463">
    <property type="entry name" value="ZN2_CY6_FUNGAL_1"/>
    <property type="match status" value="1"/>
</dbReference>
<dbReference type="PANTHER" id="PTHR47660">
    <property type="entry name" value="TRANSCRIPTION FACTOR WITH C2H2 AND ZN(2)-CYS(6) DNA BINDING DOMAIN (EUROFUNG)-RELATED-RELATED"/>
    <property type="match status" value="1"/>
</dbReference>
<dbReference type="PROSITE" id="PS50048">
    <property type="entry name" value="ZN2_CY6_FUNGAL_2"/>
    <property type="match status" value="1"/>
</dbReference>
<sequence>MVNPLHQSINMPRLRERTSNLRHRQIASHSITVSPPKGFSCSYCGNSYHRKEHLTRHERSHKAQRPYTCRLCNQTFTRSDVLKRHLERHDIPHSRASRACDRCHVRKCKCDGGDPCASCSLTGAVCSRQRFREFPHLNDNNASAKRDNTLLGTNLPASSSIDNLANEGPLFTTRQGPSPDISLAEVSNHELTQAYIPGSCSPTEGNDGSSLLHHEYSGICALEFTNFGFSSLFNWDLSTDTWLVPSTELLLQQSPPLIPTFTDEDAPLAEPGSNPPDIGNSEPQPWPSTLDTLPSDKAPAELNQSTTKNNTDISVAILHGHFDQLPTLVDEANWDSLETKLHTTLNKRKGDVQALGFDNVSNTSYFDFLIGIYFARFHYSWPLLHRASFQKHLKNPLLVLSVVMVGSFLDEDTQSASIFSTLHHLLKEYLYKSLNDLTRIRSWSMPIYQALTLTVIVGFLSGHRADAIEAELFHGSLITLLRRLGLFKCNLKEGPAVDDTHSSIVQEEKTRLVITATKIDAYVSVVHNRPPNISYEEIAVFFPSPWCIWNATAEAYTKSWRDGFLSRHYQTISEVVFDIIHNESPIIPLSAQDHQLILCLIQPFIWRHVKTQKLRERFNCHSRMALGDHPFQGISPEDTSPNIQRILNRVRRHFEVLRQPRLSAGERQLQENETTVFNSLVLWHIGAIRFETDLEMIHETAGNMNLAPSEYAQAWRQLHSWACSPSGRESIWHAAQIWQLWNRHVVPGQREPDPLCEPISLIGLFQSAVVIWSYARVFPDSDAMCDLDTNAENQQFLDLAFVDENSQLLENWIKWGGVVYFNALPLCQSSLTGGLLLQFEGLLIRNMTPHGAGNRFLKILKHLRNRKDPTAM</sequence>
<dbReference type="Pfam" id="PF00096">
    <property type="entry name" value="zf-C2H2"/>
    <property type="match status" value="2"/>
</dbReference>
<comment type="caution">
    <text evidence="12">The sequence shown here is derived from an EMBL/GenBank/DDBJ whole genome shotgun (WGS) entry which is preliminary data.</text>
</comment>
<gene>
    <name evidence="12" type="ORF">PENSTE_c038G03328</name>
</gene>
<evidence type="ECO:0000259" key="10">
    <source>
        <dbReference type="PROSITE" id="PS50048"/>
    </source>
</evidence>
<dbReference type="CDD" id="cd00067">
    <property type="entry name" value="GAL4"/>
    <property type="match status" value="1"/>
</dbReference>
<evidence type="ECO:0008006" key="14">
    <source>
        <dbReference type="Google" id="ProtNLM"/>
    </source>
</evidence>
<name>A0A1V6SJB6_9EURO</name>
<feature type="domain" description="Zn(2)-C6 fungal-type" evidence="10">
    <location>
        <begin position="99"/>
        <end position="128"/>
    </location>
</feature>
<dbReference type="EMBL" id="MLKD01000038">
    <property type="protein sequence ID" value="OQE14115.1"/>
    <property type="molecule type" value="Genomic_DNA"/>
</dbReference>
<dbReference type="GO" id="GO:0006351">
    <property type="term" value="P:DNA-templated transcription"/>
    <property type="evidence" value="ECO:0007669"/>
    <property type="project" value="InterPro"/>
</dbReference>
<dbReference type="STRING" id="303698.A0A1V6SJB6"/>
<feature type="region of interest" description="Disordered" evidence="9">
    <location>
        <begin position="261"/>
        <end position="304"/>
    </location>
</feature>
<dbReference type="InterPro" id="IPR036236">
    <property type="entry name" value="Znf_C2H2_sf"/>
</dbReference>
<dbReference type="Proteomes" id="UP000191285">
    <property type="component" value="Unassembled WGS sequence"/>
</dbReference>
<dbReference type="AlphaFoldDB" id="A0A1V6SJB6"/>
<reference evidence="13" key="1">
    <citation type="journal article" date="2017" name="Nat. Microbiol.">
        <title>Global analysis of biosynthetic gene clusters reveals vast potential of secondary metabolite production in Penicillium species.</title>
        <authorList>
            <person name="Nielsen J.C."/>
            <person name="Grijseels S."/>
            <person name="Prigent S."/>
            <person name="Ji B."/>
            <person name="Dainat J."/>
            <person name="Nielsen K.F."/>
            <person name="Frisvad J.C."/>
            <person name="Workman M."/>
            <person name="Nielsen J."/>
        </authorList>
    </citation>
    <scope>NUCLEOTIDE SEQUENCE [LARGE SCALE GENOMIC DNA]</scope>
    <source>
        <strain evidence="13">IBT 24891</strain>
    </source>
</reference>
<dbReference type="Pfam" id="PF00172">
    <property type="entry name" value="Zn_clus"/>
    <property type="match status" value="1"/>
</dbReference>
<dbReference type="OrthoDB" id="40579at2759"/>
<accession>A0A1V6SJB6</accession>
<evidence type="ECO:0000256" key="9">
    <source>
        <dbReference type="SAM" id="MobiDB-lite"/>
    </source>
</evidence>
<evidence type="ECO:0000256" key="6">
    <source>
        <dbReference type="ARBA" id="ARBA00023163"/>
    </source>
</evidence>
<proteinExistence type="predicted"/>
<dbReference type="PROSITE" id="PS00028">
    <property type="entry name" value="ZINC_FINGER_C2H2_1"/>
    <property type="match status" value="2"/>
</dbReference>
<dbReference type="Gene3D" id="4.10.240.10">
    <property type="entry name" value="Zn(2)-C6 fungal-type DNA-binding domain"/>
    <property type="match status" value="1"/>
</dbReference>
<dbReference type="GO" id="GO:0008270">
    <property type="term" value="F:zinc ion binding"/>
    <property type="evidence" value="ECO:0007669"/>
    <property type="project" value="UniProtKB-KW"/>
</dbReference>
<evidence type="ECO:0000313" key="13">
    <source>
        <dbReference type="Proteomes" id="UP000191285"/>
    </source>
</evidence>
<dbReference type="PANTHER" id="PTHR47660:SF7">
    <property type="entry name" value="TRANSCRIPTION FACTOR WITH C2H2 AND ZN(2)-CYS(6) DNA BINDING DOMAIN (EUROFUNG)"/>
    <property type="match status" value="1"/>
</dbReference>
<evidence type="ECO:0000256" key="7">
    <source>
        <dbReference type="ARBA" id="ARBA00023242"/>
    </source>
</evidence>